<gene>
    <name evidence="1" type="ORF">BpHYR1_007288</name>
</gene>
<comment type="caution">
    <text evidence="1">The sequence shown here is derived from an EMBL/GenBank/DDBJ whole genome shotgun (WGS) entry which is preliminary data.</text>
</comment>
<keyword evidence="2" id="KW-1185">Reference proteome</keyword>
<dbReference type="AlphaFoldDB" id="A0A3M7Q401"/>
<proteinExistence type="predicted"/>
<dbReference type="Proteomes" id="UP000276133">
    <property type="component" value="Unassembled WGS sequence"/>
</dbReference>
<accession>A0A3M7Q401</accession>
<dbReference type="EMBL" id="REGN01007627">
    <property type="protein sequence ID" value="RNA05711.1"/>
    <property type="molecule type" value="Genomic_DNA"/>
</dbReference>
<sequence>MELSCSSSTSEPKAEVNLEIFLCVDYFLCNIQSCINCQSLLMMCKVPAKCTALAFMCSEHIEIKFLLNLQSFADKLKKE</sequence>
<organism evidence="1 2">
    <name type="scientific">Brachionus plicatilis</name>
    <name type="common">Marine rotifer</name>
    <name type="synonym">Brachionus muelleri</name>
    <dbReference type="NCBI Taxonomy" id="10195"/>
    <lineage>
        <taxon>Eukaryota</taxon>
        <taxon>Metazoa</taxon>
        <taxon>Spiralia</taxon>
        <taxon>Gnathifera</taxon>
        <taxon>Rotifera</taxon>
        <taxon>Eurotatoria</taxon>
        <taxon>Monogononta</taxon>
        <taxon>Pseudotrocha</taxon>
        <taxon>Ploima</taxon>
        <taxon>Brachionidae</taxon>
        <taxon>Brachionus</taxon>
    </lineage>
</organism>
<protein>
    <submittedName>
        <fullName evidence="1">Uncharacterized protein</fullName>
    </submittedName>
</protein>
<name>A0A3M7Q401_BRAPC</name>
<reference evidence="1 2" key="1">
    <citation type="journal article" date="2018" name="Sci. Rep.">
        <title>Genomic signatures of local adaptation to the degree of environmental predictability in rotifers.</title>
        <authorList>
            <person name="Franch-Gras L."/>
            <person name="Hahn C."/>
            <person name="Garcia-Roger E.M."/>
            <person name="Carmona M.J."/>
            <person name="Serra M."/>
            <person name="Gomez A."/>
        </authorList>
    </citation>
    <scope>NUCLEOTIDE SEQUENCE [LARGE SCALE GENOMIC DNA]</scope>
    <source>
        <strain evidence="1">HYR1</strain>
    </source>
</reference>
<evidence type="ECO:0000313" key="2">
    <source>
        <dbReference type="Proteomes" id="UP000276133"/>
    </source>
</evidence>
<evidence type="ECO:0000313" key="1">
    <source>
        <dbReference type="EMBL" id="RNA05711.1"/>
    </source>
</evidence>